<evidence type="ECO:0000313" key="2">
    <source>
        <dbReference type="EMBL" id="GAA4334918.1"/>
    </source>
</evidence>
<comment type="caution">
    <text evidence="2">The sequence shown here is derived from an EMBL/GenBank/DDBJ whole genome shotgun (WGS) entry which is preliminary data.</text>
</comment>
<sequence length="143" mass="16193">MYHYTECGLDNVWLINGFTVETIDGEEFVSFEEADDLHAAIGRTLASKPNLTAAEFKFLRKELGLSQKRLADMLGTSEQTISLWERGSEIPKSTERLLKLVYLDHLDGNVKVHEMISRLLDLDAKEASKFVFEDTKAGWRVAA</sequence>
<dbReference type="Gene3D" id="1.10.260.40">
    <property type="entry name" value="lambda repressor-like DNA-binding domains"/>
    <property type="match status" value="1"/>
</dbReference>
<accession>A0ABP8H649</accession>
<dbReference type="SUPFAM" id="SSF47413">
    <property type="entry name" value="lambda repressor-like DNA-binding domains"/>
    <property type="match status" value="1"/>
</dbReference>
<dbReference type="Pfam" id="PF01381">
    <property type="entry name" value="HTH_3"/>
    <property type="match status" value="1"/>
</dbReference>
<dbReference type="InterPro" id="IPR001387">
    <property type="entry name" value="Cro/C1-type_HTH"/>
</dbReference>
<dbReference type="InterPro" id="IPR010982">
    <property type="entry name" value="Lambda_DNA-bd_dom_sf"/>
</dbReference>
<dbReference type="PROSITE" id="PS50943">
    <property type="entry name" value="HTH_CROC1"/>
    <property type="match status" value="1"/>
</dbReference>
<organism evidence="2 3">
    <name type="scientific">Pigmentiphaga soli</name>
    <dbReference type="NCBI Taxonomy" id="1007095"/>
    <lineage>
        <taxon>Bacteria</taxon>
        <taxon>Pseudomonadati</taxon>
        <taxon>Pseudomonadota</taxon>
        <taxon>Betaproteobacteria</taxon>
        <taxon>Burkholderiales</taxon>
        <taxon>Alcaligenaceae</taxon>
        <taxon>Pigmentiphaga</taxon>
    </lineage>
</organism>
<name>A0ABP8H649_9BURK</name>
<reference evidence="3" key="1">
    <citation type="journal article" date="2019" name="Int. J. Syst. Evol. Microbiol.">
        <title>The Global Catalogue of Microorganisms (GCM) 10K type strain sequencing project: providing services to taxonomists for standard genome sequencing and annotation.</title>
        <authorList>
            <consortium name="The Broad Institute Genomics Platform"/>
            <consortium name="The Broad Institute Genome Sequencing Center for Infectious Disease"/>
            <person name="Wu L."/>
            <person name="Ma J."/>
        </authorList>
    </citation>
    <scope>NUCLEOTIDE SEQUENCE [LARGE SCALE GENOMIC DNA]</scope>
    <source>
        <strain evidence="3">JCM 17666</strain>
    </source>
</reference>
<evidence type="ECO:0000313" key="3">
    <source>
        <dbReference type="Proteomes" id="UP001501671"/>
    </source>
</evidence>
<dbReference type="CDD" id="cd00093">
    <property type="entry name" value="HTH_XRE"/>
    <property type="match status" value="1"/>
</dbReference>
<keyword evidence="3" id="KW-1185">Reference proteome</keyword>
<dbReference type="Proteomes" id="UP001501671">
    <property type="component" value="Unassembled WGS sequence"/>
</dbReference>
<dbReference type="RefSeq" id="WP_345250430.1">
    <property type="nucleotide sequence ID" value="NZ_BAABFO010000012.1"/>
</dbReference>
<gene>
    <name evidence="2" type="ORF">GCM10023144_27640</name>
</gene>
<dbReference type="SMART" id="SM00530">
    <property type="entry name" value="HTH_XRE"/>
    <property type="match status" value="1"/>
</dbReference>
<feature type="domain" description="HTH cro/C1-type" evidence="1">
    <location>
        <begin position="56"/>
        <end position="92"/>
    </location>
</feature>
<evidence type="ECO:0000259" key="1">
    <source>
        <dbReference type="PROSITE" id="PS50943"/>
    </source>
</evidence>
<protein>
    <submittedName>
        <fullName evidence="2">Helix-turn-helix transcriptional regulator</fullName>
    </submittedName>
</protein>
<dbReference type="EMBL" id="BAABFO010000012">
    <property type="protein sequence ID" value="GAA4334918.1"/>
    <property type="molecule type" value="Genomic_DNA"/>
</dbReference>
<proteinExistence type="predicted"/>